<dbReference type="Gramene" id="PHT81094">
    <property type="protein sequence ID" value="PHT81094"/>
    <property type="gene ID" value="T459_14109"/>
</dbReference>
<reference evidence="2 3" key="1">
    <citation type="journal article" date="2014" name="Nat. Genet.">
        <title>Genome sequence of the hot pepper provides insights into the evolution of pungency in Capsicum species.</title>
        <authorList>
            <person name="Kim S."/>
            <person name="Park M."/>
            <person name="Yeom S.I."/>
            <person name="Kim Y.M."/>
            <person name="Lee J.M."/>
            <person name="Lee H.A."/>
            <person name="Seo E."/>
            <person name="Choi J."/>
            <person name="Cheong K."/>
            <person name="Kim K.T."/>
            <person name="Jung K."/>
            <person name="Lee G.W."/>
            <person name="Oh S.K."/>
            <person name="Bae C."/>
            <person name="Kim S.B."/>
            <person name="Lee H.Y."/>
            <person name="Kim S.Y."/>
            <person name="Kim M.S."/>
            <person name="Kang B.C."/>
            <person name="Jo Y.D."/>
            <person name="Yang H.B."/>
            <person name="Jeong H.J."/>
            <person name="Kang W.H."/>
            <person name="Kwon J.K."/>
            <person name="Shin C."/>
            <person name="Lim J.Y."/>
            <person name="Park J.H."/>
            <person name="Huh J.H."/>
            <person name="Kim J.S."/>
            <person name="Kim B.D."/>
            <person name="Cohen O."/>
            <person name="Paran I."/>
            <person name="Suh M.C."/>
            <person name="Lee S.B."/>
            <person name="Kim Y.K."/>
            <person name="Shin Y."/>
            <person name="Noh S.J."/>
            <person name="Park J."/>
            <person name="Seo Y.S."/>
            <person name="Kwon S.Y."/>
            <person name="Kim H.A."/>
            <person name="Park J.M."/>
            <person name="Kim H.J."/>
            <person name="Choi S.B."/>
            <person name="Bosland P.W."/>
            <person name="Reeves G."/>
            <person name="Jo S.H."/>
            <person name="Lee B.W."/>
            <person name="Cho H.T."/>
            <person name="Choi H.S."/>
            <person name="Lee M.S."/>
            <person name="Yu Y."/>
            <person name="Do Choi Y."/>
            <person name="Park B.S."/>
            <person name="van Deynze A."/>
            <person name="Ashrafi H."/>
            <person name="Hill T."/>
            <person name="Kim W.T."/>
            <person name="Pai H.S."/>
            <person name="Ahn H.K."/>
            <person name="Yeam I."/>
            <person name="Giovannoni J.J."/>
            <person name="Rose J.K."/>
            <person name="Sorensen I."/>
            <person name="Lee S.J."/>
            <person name="Kim R.W."/>
            <person name="Choi I.Y."/>
            <person name="Choi B.S."/>
            <person name="Lim J.S."/>
            <person name="Lee Y.H."/>
            <person name="Choi D."/>
        </authorList>
    </citation>
    <scope>NUCLEOTIDE SEQUENCE [LARGE SCALE GENOMIC DNA]</scope>
    <source>
        <strain evidence="3">cv. CM334</strain>
    </source>
</reference>
<keyword evidence="3" id="KW-1185">Reference proteome</keyword>
<keyword evidence="1" id="KW-0472">Membrane</keyword>
<dbReference type="GO" id="GO:0005744">
    <property type="term" value="C:TIM23 mitochondrial import inner membrane translocase complex"/>
    <property type="evidence" value="ECO:0000318"/>
    <property type="project" value="GO_Central"/>
</dbReference>
<dbReference type="GO" id="GO:0008320">
    <property type="term" value="F:protein transmembrane transporter activity"/>
    <property type="evidence" value="ECO:0000318"/>
    <property type="project" value="GO_Central"/>
</dbReference>
<keyword evidence="1" id="KW-1133">Transmembrane helix</keyword>
<feature type="transmembrane region" description="Helical" evidence="1">
    <location>
        <begin position="77"/>
        <end position="94"/>
    </location>
</feature>
<dbReference type="Proteomes" id="UP000222542">
    <property type="component" value="Unassembled WGS sequence"/>
</dbReference>
<organism evidence="2 3">
    <name type="scientific">Capsicum annuum</name>
    <name type="common">Capsicum pepper</name>
    <dbReference type="NCBI Taxonomy" id="4072"/>
    <lineage>
        <taxon>Eukaryota</taxon>
        <taxon>Viridiplantae</taxon>
        <taxon>Streptophyta</taxon>
        <taxon>Embryophyta</taxon>
        <taxon>Tracheophyta</taxon>
        <taxon>Spermatophyta</taxon>
        <taxon>Magnoliopsida</taxon>
        <taxon>eudicotyledons</taxon>
        <taxon>Gunneridae</taxon>
        <taxon>Pentapetalae</taxon>
        <taxon>asterids</taxon>
        <taxon>lamiids</taxon>
        <taxon>Solanales</taxon>
        <taxon>Solanaceae</taxon>
        <taxon>Solanoideae</taxon>
        <taxon>Capsiceae</taxon>
        <taxon>Capsicum</taxon>
    </lineage>
</organism>
<sequence>METIENTSKLPIVYSGSKRQTAHVNIEQPSDPESLLAATRMESGMVVVRDTNAVISSVVAGLGTGAFYRAAAGLRSAAIAGVIGGVVVGLGVIAKQAQKRYVPI</sequence>
<evidence type="ECO:0000256" key="1">
    <source>
        <dbReference type="SAM" id="Phobius"/>
    </source>
</evidence>
<evidence type="ECO:0000313" key="3">
    <source>
        <dbReference type="Proteomes" id="UP000222542"/>
    </source>
</evidence>
<evidence type="ECO:0000313" key="2">
    <source>
        <dbReference type="EMBL" id="PHT81094.1"/>
    </source>
</evidence>
<accession>A0A2G2ZGP1</accession>
<keyword evidence="1" id="KW-0812">Transmembrane</keyword>
<reference evidence="2 3" key="2">
    <citation type="journal article" date="2017" name="Genome Biol.">
        <title>New reference genome sequences of hot pepper reveal the massive evolution of plant disease-resistance genes by retroduplication.</title>
        <authorList>
            <person name="Kim S."/>
            <person name="Park J."/>
            <person name="Yeom S.I."/>
            <person name="Kim Y.M."/>
            <person name="Seo E."/>
            <person name="Kim K.T."/>
            <person name="Kim M.S."/>
            <person name="Lee J.M."/>
            <person name="Cheong K."/>
            <person name="Shin H.S."/>
            <person name="Kim S.B."/>
            <person name="Han K."/>
            <person name="Lee J."/>
            <person name="Park M."/>
            <person name="Lee H.A."/>
            <person name="Lee H.Y."/>
            <person name="Lee Y."/>
            <person name="Oh S."/>
            <person name="Lee J.H."/>
            <person name="Choi E."/>
            <person name="Choi E."/>
            <person name="Lee S.E."/>
            <person name="Jeon J."/>
            <person name="Kim H."/>
            <person name="Choi G."/>
            <person name="Song H."/>
            <person name="Lee J."/>
            <person name="Lee S.C."/>
            <person name="Kwon J.K."/>
            <person name="Lee H.Y."/>
            <person name="Koo N."/>
            <person name="Hong Y."/>
            <person name="Kim R.W."/>
            <person name="Kang W.H."/>
            <person name="Huh J.H."/>
            <person name="Kang B.C."/>
            <person name="Yang T.J."/>
            <person name="Lee Y.H."/>
            <person name="Bennetzen J.L."/>
            <person name="Choi D."/>
        </authorList>
    </citation>
    <scope>NUCLEOTIDE SEQUENCE [LARGE SCALE GENOMIC DNA]</scope>
    <source>
        <strain evidence="3">cv. CM334</strain>
    </source>
</reference>
<proteinExistence type="predicted"/>
<dbReference type="EMBL" id="AYRZ02000005">
    <property type="protein sequence ID" value="PHT81094.1"/>
    <property type="molecule type" value="Genomic_DNA"/>
</dbReference>
<dbReference type="AlphaFoldDB" id="A0A2G2ZGP1"/>
<feature type="transmembrane region" description="Helical" evidence="1">
    <location>
        <begin position="53"/>
        <end position="71"/>
    </location>
</feature>
<name>A0A2G2ZGP1_CAPAN</name>
<dbReference type="STRING" id="4072.A0A2G2ZGP1"/>
<dbReference type="GO" id="GO:0030150">
    <property type="term" value="P:protein import into mitochondrial matrix"/>
    <property type="evidence" value="ECO:0000318"/>
    <property type="project" value="GO_Central"/>
</dbReference>
<protein>
    <submittedName>
        <fullName evidence="2">Mitochondrial import inner membrane translocase subunit TIM23-2</fullName>
    </submittedName>
</protein>
<gene>
    <name evidence="2" type="ORF">T459_14109</name>
</gene>
<comment type="caution">
    <text evidence="2">The sequence shown here is derived from an EMBL/GenBank/DDBJ whole genome shotgun (WGS) entry which is preliminary data.</text>
</comment>